<protein>
    <submittedName>
        <fullName evidence="3">XdhC family protein</fullName>
    </submittedName>
</protein>
<dbReference type="RefSeq" id="WP_068834741.1">
    <property type="nucleotide sequence ID" value="NZ_JBHSMX010000012.1"/>
</dbReference>
<gene>
    <name evidence="3" type="ORF">ACFPP7_09115</name>
</gene>
<evidence type="ECO:0000259" key="1">
    <source>
        <dbReference type="Pfam" id="PF02625"/>
    </source>
</evidence>
<dbReference type="PANTHER" id="PTHR30388">
    <property type="entry name" value="ALDEHYDE OXIDOREDUCTASE MOLYBDENUM COFACTOR ASSEMBLY PROTEIN"/>
    <property type="match status" value="1"/>
</dbReference>
<evidence type="ECO:0000313" key="4">
    <source>
        <dbReference type="Proteomes" id="UP001596084"/>
    </source>
</evidence>
<dbReference type="Proteomes" id="UP001596084">
    <property type="component" value="Unassembled WGS sequence"/>
</dbReference>
<proteinExistence type="predicted"/>
<dbReference type="PANTHER" id="PTHR30388:SF4">
    <property type="entry name" value="MOLYBDENUM COFACTOR INSERTION CHAPERONE PAOD"/>
    <property type="match status" value="1"/>
</dbReference>
<feature type="domain" description="XdhC Rossmann" evidence="2">
    <location>
        <begin position="169"/>
        <end position="311"/>
    </location>
</feature>
<dbReference type="Pfam" id="PF02625">
    <property type="entry name" value="XdhC_CoxI"/>
    <property type="match status" value="1"/>
</dbReference>
<dbReference type="Gene3D" id="3.40.50.720">
    <property type="entry name" value="NAD(P)-binding Rossmann-like Domain"/>
    <property type="match status" value="1"/>
</dbReference>
<evidence type="ECO:0000259" key="2">
    <source>
        <dbReference type="Pfam" id="PF13478"/>
    </source>
</evidence>
<sequence length="348" mass="37133">MEDLDTLVLRTALSWQAAGLSVVLVTVARTWGSSPRPPGSLMAINGRGETVGSVSGGCIEDDLIHCIREGGVRAVCATPTPAVLRYGISADEAHRFGLPCGGSVELVLEPVSGHSRLDELLLACQQRRSTERLLDLRTGRVALHEGRRDGVPRLDDRHLTTYLGPKARLIVIGAGDLSRYLCQMALSLGFEVIVCDPREEHGVSWSLDGVVLSREMPDDLIMRLQPDARTAVVALTHDPKLDDLALIDALQSDAFYVGAIGSRRNTAQRRERLREHFDLSEPALQALHGPAGLYIGSKTPAEIALSIMAEVVAAKNGIQSSASAQVAAGKSHHEVPGLEAVATAGCAV</sequence>
<dbReference type="InterPro" id="IPR027051">
    <property type="entry name" value="XdhC_Rossmann_dom"/>
</dbReference>
<comment type="caution">
    <text evidence="3">The sequence shown here is derived from an EMBL/GenBank/DDBJ whole genome shotgun (WGS) entry which is preliminary data.</text>
</comment>
<dbReference type="InterPro" id="IPR003777">
    <property type="entry name" value="XdhC_CoxI"/>
</dbReference>
<accession>A0ABW0Q8T1</accession>
<evidence type="ECO:0000313" key="3">
    <source>
        <dbReference type="EMBL" id="MFC5521073.1"/>
    </source>
</evidence>
<dbReference type="InterPro" id="IPR052698">
    <property type="entry name" value="MoCofactor_Util/Proc"/>
</dbReference>
<reference evidence="4" key="1">
    <citation type="journal article" date="2019" name="Int. J. Syst. Evol. Microbiol.">
        <title>The Global Catalogue of Microorganisms (GCM) 10K type strain sequencing project: providing services to taxonomists for standard genome sequencing and annotation.</title>
        <authorList>
            <consortium name="The Broad Institute Genomics Platform"/>
            <consortium name="The Broad Institute Genome Sequencing Center for Infectious Disease"/>
            <person name="Wu L."/>
            <person name="Ma J."/>
        </authorList>
    </citation>
    <scope>NUCLEOTIDE SEQUENCE [LARGE SCALE GENOMIC DNA]</scope>
    <source>
        <strain evidence="4">CGMCC 4.7277</strain>
    </source>
</reference>
<feature type="domain" description="XdhC- CoxI" evidence="1">
    <location>
        <begin position="15"/>
        <end position="86"/>
    </location>
</feature>
<dbReference type="EMBL" id="JBHSMX010000012">
    <property type="protein sequence ID" value="MFC5521073.1"/>
    <property type="molecule type" value="Genomic_DNA"/>
</dbReference>
<dbReference type="Pfam" id="PF13478">
    <property type="entry name" value="XdhC_C"/>
    <property type="match status" value="1"/>
</dbReference>
<organism evidence="3 4">
    <name type="scientific">Polaromonas jejuensis</name>
    <dbReference type="NCBI Taxonomy" id="457502"/>
    <lineage>
        <taxon>Bacteria</taxon>
        <taxon>Pseudomonadati</taxon>
        <taxon>Pseudomonadota</taxon>
        <taxon>Betaproteobacteria</taxon>
        <taxon>Burkholderiales</taxon>
        <taxon>Comamonadaceae</taxon>
        <taxon>Polaromonas</taxon>
    </lineage>
</organism>
<name>A0ABW0Q8T1_9BURK</name>
<keyword evidence="4" id="KW-1185">Reference proteome</keyword>